<evidence type="ECO:0000313" key="2">
    <source>
        <dbReference type="EMBL" id="GAA95171.1"/>
    </source>
</evidence>
<dbReference type="PANTHER" id="PTHR34213">
    <property type="entry name" value="NUCLEAR TRANSPORT FACTOR 2 (NTF2) FAMILY PROTEIN"/>
    <property type="match status" value="1"/>
</dbReference>
<dbReference type="EMBL" id="BABT02000056">
    <property type="protein sequence ID" value="GAA95171.1"/>
    <property type="molecule type" value="Genomic_DNA"/>
</dbReference>
<protein>
    <recommendedName>
        <fullName evidence="4">SnoaL-like domain-containing protein</fullName>
    </recommendedName>
</protein>
<dbReference type="RefSeq" id="XP_014565797.1">
    <property type="nucleotide sequence ID" value="XM_014710311.1"/>
</dbReference>
<dbReference type="Gene3D" id="3.10.450.50">
    <property type="match status" value="1"/>
</dbReference>
<organism evidence="2 3">
    <name type="scientific">Mixia osmundae (strain CBS 9802 / IAM 14324 / JCM 22182 / KY 12970)</name>
    <dbReference type="NCBI Taxonomy" id="764103"/>
    <lineage>
        <taxon>Eukaryota</taxon>
        <taxon>Fungi</taxon>
        <taxon>Dikarya</taxon>
        <taxon>Basidiomycota</taxon>
        <taxon>Pucciniomycotina</taxon>
        <taxon>Mixiomycetes</taxon>
        <taxon>Mixiales</taxon>
        <taxon>Mixiaceae</taxon>
        <taxon>Mixia</taxon>
    </lineage>
</organism>
<dbReference type="STRING" id="764103.G7DX61"/>
<dbReference type="PANTHER" id="PTHR34213:SF2">
    <property type="entry name" value="NUCLEAR TRANSPORT FACTOR 2 (NTF2) FAMILY PROTEIN"/>
    <property type="match status" value="1"/>
</dbReference>
<feature type="region of interest" description="Disordered" evidence="1">
    <location>
        <begin position="1"/>
        <end position="39"/>
    </location>
</feature>
<dbReference type="InterPro" id="IPR032710">
    <property type="entry name" value="NTF2-like_dom_sf"/>
</dbReference>
<dbReference type="OMA" id="WWDKKPI"/>
<keyword evidence="3" id="KW-1185">Reference proteome</keyword>
<feature type="compositionally biased region" description="Polar residues" evidence="1">
    <location>
        <begin position="1"/>
        <end position="11"/>
    </location>
</feature>
<dbReference type="Proteomes" id="UP000009131">
    <property type="component" value="Unassembled WGS sequence"/>
</dbReference>
<sequence length="188" mass="21035">MSNSGKPNASGLSAEESKKLPTRQPTQDEQASVKAMKDIYTANPNEEAYHQYDDKAIFHDPVGYCEGVGRIREQFNGLAKLFPKSVADKHNVLENPPTVAKHTILIDQDITYYRDPNGEPTKTMNSLLTIERNPDGKITKHTEEWNHQHEPSSQDGFFGMLSQYRKKATVAATGAFLDQKAPKEKSSD</sequence>
<evidence type="ECO:0000313" key="3">
    <source>
        <dbReference type="Proteomes" id="UP000009131"/>
    </source>
</evidence>
<dbReference type="AlphaFoldDB" id="G7DX61"/>
<dbReference type="eggNOG" id="ENOG502S37S">
    <property type="taxonomic scope" value="Eukaryota"/>
</dbReference>
<comment type="caution">
    <text evidence="2">The sequence shown here is derived from an EMBL/GenBank/DDBJ whole genome shotgun (WGS) entry which is preliminary data.</text>
</comment>
<proteinExistence type="predicted"/>
<dbReference type="SUPFAM" id="SSF54427">
    <property type="entry name" value="NTF2-like"/>
    <property type="match status" value="1"/>
</dbReference>
<dbReference type="OrthoDB" id="2400485at2759"/>
<name>G7DX61_MIXOS</name>
<gene>
    <name evidence="2" type="primary">Mo01826</name>
    <name evidence="2" type="ORF">E5Q_01826</name>
</gene>
<reference evidence="2 3" key="2">
    <citation type="journal article" date="2012" name="Open Biol.">
        <title>Characteristics of nucleosomes and linker DNA regions on the genome of the basidiomycete Mixia osmundae revealed by mono- and dinucleosome mapping.</title>
        <authorList>
            <person name="Nishida H."/>
            <person name="Kondo S."/>
            <person name="Matsumoto T."/>
            <person name="Suzuki Y."/>
            <person name="Yoshikawa H."/>
            <person name="Taylor T.D."/>
            <person name="Sugiyama J."/>
        </authorList>
    </citation>
    <scope>NUCLEOTIDE SEQUENCE [LARGE SCALE GENOMIC DNA]</scope>
    <source>
        <strain evidence="3">CBS 9802 / IAM 14324 / JCM 22182 / KY 12970</strain>
    </source>
</reference>
<dbReference type="InParanoid" id="G7DX61"/>
<accession>G7DX61</accession>
<reference evidence="2 3" key="1">
    <citation type="journal article" date="2011" name="J. Gen. Appl. Microbiol.">
        <title>Draft genome sequencing of the enigmatic basidiomycete Mixia osmundae.</title>
        <authorList>
            <person name="Nishida H."/>
            <person name="Nagatsuka Y."/>
            <person name="Sugiyama J."/>
        </authorList>
    </citation>
    <scope>NUCLEOTIDE SEQUENCE [LARGE SCALE GENOMIC DNA]</scope>
    <source>
        <strain evidence="3">CBS 9802 / IAM 14324 / JCM 22182 / KY 12970</strain>
    </source>
</reference>
<evidence type="ECO:0008006" key="4">
    <source>
        <dbReference type="Google" id="ProtNLM"/>
    </source>
</evidence>
<dbReference type="HOGENOM" id="CLU_109055_0_0_1"/>
<evidence type="ECO:0000256" key="1">
    <source>
        <dbReference type="SAM" id="MobiDB-lite"/>
    </source>
</evidence>